<dbReference type="AlphaFoldDB" id="A0AAI8XQF7"/>
<reference evidence="2" key="3">
    <citation type="submission" date="2023-03" db="EMBL/GenBank/DDBJ databases">
        <title>Draft genome sequence of a Mycolicibacterium mageritense strain H4_3_1 isolated from a hybrid biological-inorganic system reactor.</title>
        <authorList>
            <person name="Feng X."/>
            <person name="Kazama D."/>
            <person name="Sato K."/>
            <person name="Kobayashi H."/>
        </authorList>
    </citation>
    <scope>NUCLEOTIDE SEQUENCE</scope>
    <source>
        <strain evidence="2">H4_3_1</strain>
    </source>
</reference>
<evidence type="ECO:0000313" key="3">
    <source>
        <dbReference type="Proteomes" id="UP000465622"/>
    </source>
</evidence>
<organism evidence="2 4">
    <name type="scientific">Mycolicibacterium mageritense</name>
    <name type="common">Mycobacterium mageritense</name>
    <dbReference type="NCBI Taxonomy" id="53462"/>
    <lineage>
        <taxon>Bacteria</taxon>
        <taxon>Bacillati</taxon>
        <taxon>Actinomycetota</taxon>
        <taxon>Actinomycetes</taxon>
        <taxon>Mycobacteriales</taxon>
        <taxon>Mycobacteriaceae</taxon>
        <taxon>Mycolicibacterium</taxon>
    </lineage>
</organism>
<keyword evidence="3" id="KW-1185">Reference proteome</keyword>
<evidence type="ECO:0008006" key="5">
    <source>
        <dbReference type="Google" id="ProtNLM"/>
    </source>
</evidence>
<evidence type="ECO:0000313" key="2">
    <source>
        <dbReference type="EMBL" id="BDY31031.1"/>
    </source>
</evidence>
<evidence type="ECO:0000313" key="4">
    <source>
        <dbReference type="Proteomes" id="UP001241092"/>
    </source>
</evidence>
<dbReference type="Proteomes" id="UP000465622">
    <property type="component" value="Chromosome"/>
</dbReference>
<dbReference type="Proteomes" id="UP001241092">
    <property type="component" value="Chromosome"/>
</dbReference>
<sequence>MTTPTRPTRRLPTGHTGRPHAELLEQMTVAARAHLLSPAWDPTRTTGTPDHGRGLLDATALALHVLWTYQEAWADEGSLTNARLPASVWRLLALVGYHPNPGTAAQGLQYLQVKDGVTAVLPPGFRVSAPAAGDLPAATYETTRAVTVRAELNELRPFLPAAAPPPPTAGAISAAVEQLQDLPEVVVPGLQSFADVLSGRFEAGRLTTLAARNAARARQKAQQVADVLTQLRAAGAPDICGESYDALCAKLCETTELGLAVPDGLGPLSESQELLAVQLRQMTLRRPTALAGLERALARCDGEDDASYSARLDQLMGFLDALVGGILQEARDQVVRLRGTRALTVLDTQFSAQVAARGVALPGTDAVYLLPTAAPSGGAPTTQTALFTPGDWLVFAEDPTEPGIPRRHLEAVQVLRVRDETPAGLREPVTKVTFTPPLRRRYVLDRTVMLGNVIPVSHGVTTEDSVTWHRGDGPVLRPAGGPLCWLQSVSPEVPDGRLPQVAVAVAGRDWNRQADLRHASASDAAFAVEVDTAGQSHVRLGPATPDGATVRLRYRTGLGVAGNRAARAVTTIAAAHPGLVSTFNPLPMTGGADAEPAELSRARANGGIHALDRAISIADLASLAETVSGVRRARVFRDALRHRDHVTVVAAGAAGHILDDDELARVRTFLTARTAPGVVIRVLPHRQVLIRARLRLLLTAGTDPLAVLAAVRRRLGAATAAPGEDPGLLAPERAELGDDVHASDVYGALDGMPDVVSAHLDELDRADRPTTPGLAQDRVEVPRDAVAAWAGADDGLVLAWEVQS</sequence>
<dbReference type="EMBL" id="AP022567">
    <property type="protein sequence ID" value="BBX36206.1"/>
    <property type="molecule type" value="Genomic_DNA"/>
</dbReference>
<proteinExistence type="predicted"/>
<dbReference type="EMBL" id="AP027452">
    <property type="protein sequence ID" value="BDY31031.1"/>
    <property type="molecule type" value="Genomic_DNA"/>
</dbReference>
<evidence type="ECO:0000313" key="1">
    <source>
        <dbReference type="EMBL" id="BBX36206.1"/>
    </source>
</evidence>
<reference evidence="1" key="2">
    <citation type="submission" date="2020-02" db="EMBL/GenBank/DDBJ databases">
        <authorList>
            <person name="Matsumoto Y."/>
            <person name="Motooka D."/>
            <person name="Nakamura S."/>
        </authorList>
    </citation>
    <scope>NUCLEOTIDE SEQUENCE</scope>
    <source>
        <strain evidence="1">JCM 12375</strain>
    </source>
</reference>
<gene>
    <name evidence="2" type="ORF">hbim_04983</name>
    <name evidence="1" type="ORF">MMAGJ_54880</name>
</gene>
<name>A0AAI8XQF7_MYCME</name>
<reference evidence="1 3" key="1">
    <citation type="journal article" date="2019" name="Emerg. Microbes Infect.">
        <title>Comprehensive subspecies identification of 175 nontuberculous mycobacteria species based on 7547 genomic profiles.</title>
        <authorList>
            <person name="Matsumoto Y."/>
            <person name="Kinjo T."/>
            <person name="Motooka D."/>
            <person name="Nabeya D."/>
            <person name="Jung N."/>
            <person name="Uechi K."/>
            <person name="Horii T."/>
            <person name="Iida T."/>
            <person name="Fujita J."/>
            <person name="Nakamura S."/>
        </authorList>
    </citation>
    <scope>NUCLEOTIDE SEQUENCE [LARGE SCALE GENOMIC DNA]</scope>
    <source>
        <strain evidence="1 3">JCM 12375</strain>
    </source>
</reference>
<dbReference type="RefSeq" id="WP_163642306.1">
    <property type="nucleotide sequence ID" value="NZ_AP022567.1"/>
</dbReference>
<accession>A0AAI8XQF7</accession>
<protein>
    <recommendedName>
        <fullName evidence="5">Baseplate assembly protein</fullName>
    </recommendedName>
</protein>